<dbReference type="EMBL" id="AKHW03003905">
    <property type="protein sequence ID" value="KYO32573.1"/>
    <property type="molecule type" value="Genomic_DNA"/>
</dbReference>
<reference evidence="1 2" key="1">
    <citation type="journal article" date="2012" name="Genome Biol.">
        <title>Sequencing three crocodilian genomes to illuminate the evolution of archosaurs and amniotes.</title>
        <authorList>
            <person name="St John J.A."/>
            <person name="Braun E.L."/>
            <person name="Isberg S.R."/>
            <person name="Miles L.G."/>
            <person name="Chong A.Y."/>
            <person name="Gongora J."/>
            <person name="Dalzell P."/>
            <person name="Moran C."/>
            <person name="Bed'hom B."/>
            <person name="Abzhanov A."/>
            <person name="Burgess S.C."/>
            <person name="Cooksey A.M."/>
            <person name="Castoe T.A."/>
            <person name="Crawford N.G."/>
            <person name="Densmore L.D."/>
            <person name="Drew J.C."/>
            <person name="Edwards S.V."/>
            <person name="Faircloth B.C."/>
            <person name="Fujita M.K."/>
            <person name="Greenwold M.J."/>
            <person name="Hoffmann F.G."/>
            <person name="Howard J.M."/>
            <person name="Iguchi T."/>
            <person name="Janes D.E."/>
            <person name="Khan S.Y."/>
            <person name="Kohno S."/>
            <person name="de Koning A.J."/>
            <person name="Lance S.L."/>
            <person name="McCarthy F.M."/>
            <person name="McCormack J.E."/>
            <person name="Merchant M.E."/>
            <person name="Peterson D.G."/>
            <person name="Pollock D.D."/>
            <person name="Pourmand N."/>
            <person name="Raney B.J."/>
            <person name="Roessler K.A."/>
            <person name="Sanford J.R."/>
            <person name="Sawyer R.H."/>
            <person name="Schmidt C.J."/>
            <person name="Triplett E.W."/>
            <person name="Tuberville T.D."/>
            <person name="Venegas-Anaya M."/>
            <person name="Howard J.T."/>
            <person name="Jarvis E.D."/>
            <person name="Guillette L.J.Jr."/>
            <person name="Glenn T.C."/>
            <person name="Green R.E."/>
            <person name="Ray D.A."/>
        </authorList>
    </citation>
    <scope>NUCLEOTIDE SEQUENCE [LARGE SCALE GENOMIC DNA]</scope>
    <source>
        <strain evidence="1">KSC_2009_1</strain>
    </source>
</reference>
<organism evidence="1 2">
    <name type="scientific">Alligator mississippiensis</name>
    <name type="common">American alligator</name>
    <dbReference type="NCBI Taxonomy" id="8496"/>
    <lineage>
        <taxon>Eukaryota</taxon>
        <taxon>Metazoa</taxon>
        <taxon>Chordata</taxon>
        <taxon>Craniata</taxon>
        <taxon>Vertebrata</taxon>
        <taxon>Euteleostomi</taxon>
        <taxon>Archelosauria</taxon>
        <taxon>Archosauria</taxon>
        <taxon>Crocodylia</taxon>
        <taxon>Alligatoridae</taxon>
        <taxon>Alligatorinae</taxon>
        <taxon>Alligator</taxon>
    </lineage>
</organism>
<gene>
    <name evidence="1" type="ORF">Y1Q_0007772</name>
</gene>
<evidence type="ECO:0000313" key="1">
    <source>
        <dbReference type="EMBL" id="KYO32573.1"/>
    </source>
</evidence>
<protein>
    <submittedName>
        <fullName evidence="1">Uncharacterized protein</fullName>
    </submittedName>
</protein>
<comment type="caution">
    <text evidence="1">The sequence shown here is derived from an EMBL/GenBank/DDBJ whole genome shotgun (WGS) entry which is preliminary data.</text>
</comment>
<accession>A0A151N6X5</accession>
<sequence>MHVHVHVHTFMWQPGSMESSSHSSLQAWLEGVGNSVSMCLALWGEATGGSLLSNSFWTDVCCTEPRPPGLDGS</sequence>
<name>A0A151N6X5_ALLMI</name>
<dbReference type="AlphaFoldDB" id="A0A151N6X5"/>
<evidence type="ECO:0000313" key="2">
    <source>
        <dbReference type="Proteomes" id="UP000050525"/>
    </source>
</evidence>
<keyword evidence="2" id="KW-1185">Reference proteome</keyword>
<dbReference type="Proteomes" id="UP000050525">
    <property type="component" value="Unassembled WGS sequence"/>
</dbReference>
<proteinExistence type="predicted"/>